<dbReference type="Pfam" id="PF01833">
    <property type="entry name" value="TIG"/>
    <property type="match status" value="2"/>
</dbReference>
<dbReference type="InterPro" id="IPR013548">
    <property type="entry name" value="Plexin_cytoplasmic_RasGAP_dom"/>
</dbReference>
<evidence type="ECO:0000259" key="2">
    <source>
        <dbReference type="SMART" id="SM00429"/>
    </source>
</evidence>
<feature type="domain" description="IPT/TIG" evidence="2">
    <location>
        <begin position="125"/>
        <end position="236"/>
    </location>
</feature>
<dbReference type="InterPro" id="IPR031148">
    <property type="entry name" value="Plexin"/>
</dbReference>
<dbReference type="SMART" id="SM00429">
    <property type="entry name" value="IPT"/>
    <property type="match status" value="2"/>
</dbReference>
<dbReference type="GO" id="GO:0002116">
    <property type="term" value="C:semaphorin receptor complex"/>
    <property type="evidence" value="ECO:0007669"/>
    <property type="project" value="TreeGrafter"/>
</dbReference>
<dbReference type="Gene3D" id="2.60.40.10">
    <property type="entry name" value="Immunoglobulins"/>
    <property type="match status" value="1"/>
</dbReference>
<dbReference type="Gene3D" id="1.10.506.10">
    <property type="entry name" value="GTPase Activation - p120gap, domain 1"/>
    <property type="match status" value="1"/>
</dbReference>
<dbReference type="AlphaFoldDB" id="A0A8D8LTF3"/>
<dbReference type="InterPro" id="IPR002909">
    <property type="entry name" value="IPT_dom"/>
</dbReference>
<proteinExistence type="predicted"/>
<evidence type="ECO:0000313" key="3">
    <source>
        <dbReference type="EMBL" id="CAG6611672.1"/>
    </source>
</evidence>
<keyword evidence="1" id="KW-1133">Transmembrane helix</keyword>
<feature type="domain" description="IPT/TIG" evidence="2">
    <location>
        <begin position="38"/>
        <end position="123"/>
    </location>
</feature>
<dbReference type="InterPro" id="IPR014756">
    <property type="entry name" value="Ig_E-set"/>
</dbReference>
<dbReference type="GO" id="GO:0030334">
    <property type="term" value="P:regulation of cell migration"/>
    <property type="evidence" value="ECO:0007669"/>
    <property type="project" value="TreeGrafter"/>
</dbReference>
<dbReference type="Gene3D" id="3.10.20.90">
    <property type="entry name" value="Phosphatidylinositol 3-kinase Catalytic Subunit, Chain A, domain 1"/>
    <property type="match status" value="1"/>
</dbReference>
<dbReference type="Pfam" id="PF20170">
    <property type="entry name" value="Plexin_RBD"/>
    <property type="match status" value="1"/>
</dbReference>
<dbReference type="InterPro" id="IPR013783">
    <property type="entry name" value="Ig-like_fold"/>
</dbReference>
<dbReference type="GO" id="GO:0005886">
    <property type="term" value="C:plasma membrane"/>
    <property type="evidence" value="ECO:0007669"/>
    <property type="project" value="TreeGrafter"/>
</dbReference>
<organism evidence="3">
    <name type="scientific">Cacopsylla melanoneura</name>
    <dbReference type="NCBI Taxonomy" id="428564"/>
    <lineage>
        <taxon>Eukaryota</taxon>
        <taxon>Metazoa</taxon>
        <taxon>Ecdysozoa</taxon>
        <taxon>Arthropoda</taxon>
        <taxon>Hexapoda</taxon>
        <taxon>Insecta</taxon>
        <taxon>Pterygota</taxon>
        <taxon>Neoptera</taxon>
        <taxon>Paraneoptera</taxon>
        <taxon>Hemiptera</taxon>
        <taxon>Sternorrhyncha</taxon>
        <taxon>Psylloidea</taxon>
        <taxon>Psyllidae</taxon>
        <taxon>Psyllinae</taxon>
        <taxon>Cacopsylla</taxon>
    </lineage>
</organism>
<accession>A0A8D8LTF3</accession>
<dbReference type="GO" id="GO:0048468">
    <property type="term" value="P:cell development"/>
    <property type="evidence" value="ECO:0007669"/>
    <property type="project" value="UniProtKB-ARBA"/>
</dbReference>
<keyword evidence="1" id="KW-0812">Transmembrane</keyword>
<sequence length="981" mass="112066">MGPFKTVEAIVSENMTGPVTVHIDENCVESKDKYQFVDPVIRSICPLQGPRSGGSILNITGYNMNVGSRIEAFIDELPCRIIYNNTELVQCSTNMSDRQRNATLMMKVDNGKLRFNGSLYEYVEDPTIQSVESGIQFGQDMKYPKGTPAGGTNINVVGTNLQYIRHPLIYVVYEDKYYNSSCRVTSNITLECTAPSINDIKVRLTEEFPVQLEYGFIMDDVSSVKNLSSKLNNSYLLYPNPEYILGTIEIKQEKIESLIFKGQHLDLASQMSDIVVKIGNGSCNITSISRKNITCKPSAEQLLSIMSDVGSDNNPDVTIIVGNNLEFHVKLSYSQPFGPTKYGDIHVISILLLFIIYIALLAAYRHSSTKNVRVRKIVQKQIDALESRVASECREAFAELQTEITNMAEDLTITGMPFMEYKRYAWMILFPNSKYHRVLQFEPKFKEQELRQFELLLLNKTFLLNFIRTLESNRNFSMSDRVKVASLIMLVLQSKMEYCTDILKTLLADLIKKCVQGKSNPKLLLRRTECVAEKMLSSWFTFLLYPFLRECVGEPLYLLFQAMKYQLNKGPEDAITGEARYSISEKTLIRGVIHFLPMTVYVSCGGYKRINVKVLDCDTISQVKEKSLDAIYQATPFSKRPRIDDLNIEWRTSKGDRIILNDFDTTTNVEEDWKRVNTLSHYNVPYGARLTLVPKATTTCEDTPIENNTDGNTLSLNIADSDSLPKEWHLVKRSDHEDPQKGKKYPIKGRRRNKMVSEAYLTQLMGKIGPLQKFFDDLFETVFSAVHRGCALPLAVKFMFDFLDDQALHHGITDEEIVHSWKSNALPLRFWVNLITNPNFVFDIYKSNIIDSCLSVVAQTLMESCSKSEHRLETTSKLLYTKDIPAYKDMVEKYYSHIKQMPKVSHGQLNVMHAKKFQLHNSVLKTDLIFFELYKYAFKYNDQIIEDLDKNSLSQKEGLAEKARECFGALANLPQSTIFPN</sequence>
<protein>
    <submittedName>
        <fullName evidence="3">Plexin-A4</fullName>
    </submittedName>
</protein>
<keyword evidence="1" id="KW-0472">Membrane</keyword>
<dbReference type="GO" id="GO:0048731">
    <property type="term" value="P:system development"/>
    <property type="evidence" value="ECO:0007669"/>
    <property type="project" value="UniProtKB-ARBA"/>
</dbReference>
<reference evidence="3" key="1">
    <citation type="submission" date="2021-05" db="EMBL/GenBank/DDBJ databases">
        <authorList>
            <person name="Alioto T."/>
            <person name="Alioto T."/>
            <person name="Gomez Garrido J."/>
        </authorList>
    </citation>
    <scope>NUCLEOTIDE SEQUENCE</scope>
</reference>
<dbReference type="SUPFAM" id="SSF81296">
    <property type="entry name" value="E set domains"/>
    <property type="match status" value="2"/>
</dbReference>
<dbReference type="Pfam" id="PF08337">
    <property type="entry name" value="Plexin_cytopl"/>
    <property type="match status" value="1"/>
</dbReference>
<name>A0A8D8LTF3_9HEMI</name>
<dbReference type="PANTHER" id="PTHR22625">
    <property type="entry name" value="PLEXIN"/>
    <property type="match status" value="1"/>
</dbReference>
<dbReference type="InterPro" id="IPR046800">
    <property type="entry name" value="Plexin_RBD"/>
</dbReference>
<dbReference type="SUPFAM" id="SSF48350">
    <property type="entry name" value="GTPase activation domain, GAP"/>
    <property type="match status" value="1"/>
</dbReference>
<evidence type="ECO:0000256" key="1">
    <source>
        <dbReference type="SAM" id="Phobius"/>
    </source>
</evidence>
<feature type="transmembrane region" description="Helical" evidence="1">
    <location>
        <begin position="345"/>
        <end position="364"/>
    </location>
</feature>
<dbReference type="EMBL" id="HBUF01022383">
    <property type="protein sequence ID" value="CAG6611672.1"/>
    <property type="molecule type" value="Transcribed_RNA"/>
</dbReference>
<dbReference type="GO" id="GO:0017154">
    <property type="term" value="F:semaphorin receptor activity"/>
    <property type="evidence" value="ECO:0007669"/>
    <property type="project" value="InterPro"/>
</dbReference>
<dbReference type="InterPro" id="IPR008936">
    <property type="entry name" value="Rho_GTPase_activation_prot"/>
</dbReference>
<dbReference type="PANTHER" id="PTHR22625:SF70">
    <property type="entry name" value="PLEXIN A, ISOFORM A"/>
    <property type="match status" value="1"/>
</dbReference>